<evidence type="ECO:0000256" key="4">
    <source>
        <dbReference type="ARBA" id="ARBA00022723"/>
    </source>
</evidence>
<dbReference type="Pfam" id="PF09827">
    <property type="entry name" value="CRISPR_Cas2"/>
    <property type="match status" value="1"/>
</dbReference>
<keyword evidence="3 9" id="KW-0540">Nuclease</keyword>
<dbReference type="GO" id="GO:0046872">
    <property type="term" value="F:metal ion binding"/>
    <property type="evidence" value="ECO:0007669"/>
    <property type="project" value="UniProtKB-UniRule"/>
</dbReference>
<evidence type="ECO:0000256" key="5">
    <source>
        <dbReference type="ARBA" id="ARBA00022759"/>
    </source>
</evidence>
<comment type="subunit">
    <text evidence="9">Homodimer, forms a heterotetramer with a Cas1 homodimer.</text>
</comment>
<dbReference type="InterPro" id="IPR021127">
    <property type="entry name" value="CRISPR_associated_Cas2"/>
</dbReference>
<dbReference type="PANTHER" id="PTHR34405">
    <property type="entry name" value="CRISPR-ASSOCIATED ENDORIBONUCLEASE CAS2"/>
    <property type="match status" value="1"/>
</dbReference>
<dbReference type="GO" id="GO:0051607">
    <property type="term" value="P:defense response to virus"/>
    <property type="evidence" value="ECO:0007669"/>
    <property type="project" value="UniProtKB-UniRule"/>
</dbReference>
<evidence type="ECO:0000256" key="7">
    <source>
        <dbReference type="ARBA" id="ARBA00022842"/>
    </source>
</evidence>
<keyword evidence="8 9" id="KW-0051">Antiviral defense</keyword>
<evidence type="ECO:0000313" key="10">
    <source>
        <dbReference type="EMBL" id="SCM83151.1"/>
    </source>
</evidence>
<feature type="binding site" evidence="9">
    <location>
        <position position="14"/>
    </location>
    <ligand>
        <name>Mg(2+)</name>
        <dbReference type="ChEBI" id="CHEBI:18420"/>
        <note>catalytic</note>
    </ligand>
</feature>
<gene>
    <name evidence="9 10" type="primary">cas2</name>
    <name evidence="10" type="ORF">KL86SPO_70009</name>
</gene>
<dbReference type="EC" id="3.1.-.-" evidence="9"/>
<evidence type="ECO:0000256" key="6">
    <source>
        <dbReference type="ARBA" id="ARBA00022801"/>
    </source>
</evidence>
<evidence type="ECO:0000256" key="2">
    <source>
        <dbReference type="ARBA" id="ARBA00009959"/>
    </source>
</evidence>
<dbReference type="AlphaFoldDB" id="A0A212M060"/>
<dbReference type="EMBL" id="FMJE01000007">
    <property type="protein sequence ID" value="SCM83151.1"/>
    <property type="molecule type" value="Genomic_DNA"/>
</dbReference>
<keyword evidence="4 9" id="KW-0479">Metal-binding</keyword>
<comment type="cofactor">
    <cofactor evidence="1 9">
        <name>Mg(2+)</name>
        <dbReference type="ChEBI" id="CHEBI:18420"/>
    </cofactor>
</comment>
<dbReference type="RefSeq" id="WP_288185649.1">
    <property type="nucleotide sequence ID" value="NZ_LT608335.1"/>
</dbReference>
<dbReference type="PANTHER" id="PTHR34405:SF1">
    <property type="entry name" value="CRISPR-ASSOCIATED ENDORIBONUCLEASE CAS2"/>
    <property type="match status" value="1"/>
</dbReference>
<dbReference type="InterPro" id="IPR019199">
    <property type="entry name" value="Virulence_VapD/CRISPR_Cas2"/>
</dbReference>
<sequence length="94" mass="10964">MSNVNYNYAFIFYDIGEKRVQKVFKVCKKYFKHHQKSVFRGHITPANLIALKGELAKIIDKDEDFITIIKLKSKADFDEEVLGTDHQKTESLII</sequence>
<keyword evidence="6 9" id="KW-0378">Hydrolase</keyword>
<accession>A0A212M060</accession>
<evidence type="ECO:0000256" key="8">
    <source>
        <dbReference type="ARBA" id="ARBA00023118"/>
    </source>
</evidence>
<protein>
    <recommendedName>
        <fullName evidence="9">CRISPR-associated endoribonuclease Cas2</fullName>
        <ecNumber evidence="9">3.1.-.-</ecNumber>
    </recommendedName>
</protein>
<dbReference type="CDD" id="cd09725">
    <property type="entry name" value="Cas2_I_II_III"/>
    <property type="match status" value="1"/>
</dbReference>
<dbReference type="GO" id="GO:0043571">
    <property type="term" value="P:maintenance of CRISPR repeat elements"/>
    <property type="evidence" value="ECO:0007669"/>
    <property type="project" value="UniProtKB-UniRule"/>
</dbReference>
<name>A0A212M060_9FIRM</name>
<comment type="function">
    <text evidence="9">CRISPR (clustered regularly interspaced short palindromic repeat), is an adaptive immune system that provides protection against mobile genetic elements (viruses, transposable elements and conjugative plasmids). CRISPR clusters contain sequences complementary to antecedent mobile elements and target invading nucleic acids. CRISPR clusters are transcribed and processed into CRISPR RNA (crRNA). Functions as a ssRNA-specific endoribonuclease. Involved in the integration of spacer DNA into the CRISPR cassette.</text>
</comment>
<dbReference type="GO" id="GO:0004521">
    <property type="term" value="F:RNA endonuclease activity"/>
    <property type="evidence" value="ECO:0007669"/>
    <property type="project" value="InterPro"/>
</dbReference>
<comment type="similarity">
    <text evidence="2 9">Belongs to the CRISPR-associated endoribonuclease Cas2 protein family.</text>
</comment>
<dbReference type="Gene3D" id="3.30.70.240">
    <property type="match status" value="1"/>
</dbReference>
<organism evidence="10">
    <name type="scientific">uncultured Sporomusa sp</name>
    <dbReference type="NCBI Taxonomy" id="307249"/>
    <lineage>
        <taxon>Bacteria</taxon>
        <taxon>Bacillati</taxon>
        <taxon>Bacillota</taxon>
        <taxon>Negativicutes</taxon>
        <taxon>Selenomonadales</taxon>
        <taxon>Sporomusaceae</taxon>
        <taxon>Sporomusa</taxon>
        <taxon>environmental samples</taxon>
    </lineage>
</organism>
<dbReference type="GO" id="GO:0016787">
    <property type="term" value="F:hydrolase activity"/>
    <property type="evidence" value="ECO:0007669"/>
    <property type="project" value="UniProtKB-KW"/>
</dbReference>
<evidence type="ECO:0000256" key="1">
    <source>
        <dbReference type="ARBA" id="ARBA00001946"/>
    </source>
</evidence>
<dbReference type="NCBIfam" id="TIGR01573">
    <property type="entry name" value="cas2"/>
    <property type="match status" value="1"/>
</dbReference>
<dbReference type="HAMAP" id="MF_01471">
    <property type="entry name" value="Cas2"/>
    <property type="match status" value="1"/>
</dbReference>
<keyword evidence="5 9" id="KW-0255">Endonuclease</keyword>
<evidence type="ECO:0000256" key="3">
    <source>
        <dbReference type="ARBA" id="ARBA00022722"/>
    </source>
</evidence>
<keyword evidence="7 9" id="KW-0460">Magnesium</keyword>
<reference evidence="10" key="1">
    <citation type="submission" date="2016-08" db="EMBL/GenBank/DDBJ databases">
        <authorList>
            <person name="Seilhamer J.J."/>
        </authorList>
    </citation>
    <scope>NUCLEOTIDE SEQUENCE</scope>
    <source>
        <strain evidence="10">86</strain>
    </source>
</reference>
<dbReference type="SUPFAM" id="SSF143430">
    <property type="entry name" value="TTP0101/SSO1404-like"/>
    <property type="match status" value="1"/>
</dbReference>
<proteinExistence type="inferred from homology"/>
<evidence type="ECO:0000256" key="9">
    <source>
        <dbReference type="HAMAP-Rule" id="MF_01471"/>
    </source>
</evidence>